<evidence type="ECO:0000256" key="1">
    <source>
        <dbReference type="SAM" id="MobiDB-lite"/>
    </source>
</evidence>
<dbReference type="Proteomes" id="UP000031843">
    <property type="component" value="Chromosome main"/>
</dbReference>
<feature type="region of interest" description="Disordered" evidence="1">
    <location>
        <begin position="1"/>
        <end position="25"/>
    </location>
</feature>
<dbReference type="EMBL" id="CP010536">
    <property type="protein sequence ID" value="AJG21018.1"/>
    <property type="molecule type" value="Genomic_DNA"/>
</dbReference>
<reference evidence="2 3" key="1">
    <citation type="journal article" date="2015" name="Genome Announc.">
        <title>Complete Genome Sequence of Cupriavidus basilensis 4G11, Isolated from the Oak Ridge Field Research Center Site.</title>
        <authorList>
            <person name="Ray J."/>
            <person name="Waters R.J."/>
            <person name="Skerker J.M."/>
            <person name="Kuehl J.V."/>
            <person name="Price M.N."/>
            <person name="Huang J."/>
            <person name="Chakraborty R."/>
            <person name="Arkin A.P."/>
            <person name="Deutschbauer A."/>
        </authorList>
    </citation>
    <scope>NUCLEOTIDE SEQUENCE [LARGE SCALE GENOMIC DNA]</scope>
    <source>
        <strain evidence="2">4G11</strain>
    </source>
</reference>
<protein>
    <submittedName>
        <fullName evidence="2">Uncharacterized protein</fullName>
    </submittedName>
</protein>
<dbReference type="KEGG" id="cbw:RR42_m3652"/>
<sequence>MMTFRGVATAKRVPGRDGKAAGAANGDNDIVARKEKAPQVLRGLHAAKAVIRLPERR</sequence>
<name>A0A0C4YDV4_9BURK</name>
<gene>
    <name evidence="2" type="ORF">RR42_m3652</name>
</gene>
<keyword evidence="3" id="KW-1185">Reference proteome</keyword>
<evidence type="ECO:0000313" key="2">
    <source>
        <dbReference type="EMBL" id="AJG21018.1"/>
    </source>
</evidence>
<dbReference type="STRING" id="68895.RR42_m3652"/>
<accession>A0A0C4YDV4</accession>
<proteinExistence type="predicted"/>
<evidence type="ECO:0000313" key="3">
    <source>
        <dbReference type="Proteomes" id="UP000031843"/>
    </source>
</evidence>
<organism evidence="2 3">
    <name type="scientific">Cupriavidus basilensis</name>
    <dbReference type="NCBI Taxonomy" id="68895"/>
    <lineage>
        <taxon>Bacteria</taxon>
        <taxon>Pseudomonadati</taxon>
        <taxon>Pseudomonadota</taxon>
        <taxon>Betaproteobacteria</taxon>
        <taxon>Burkholderiales</taxon>
        <taxon>Burkholderiaceae</taxon>
        <taxon>Cupriavidus</taxon>
    </lineage>
</organism>
<dbReference type="AlphaFoldDB" id="A0A0C4YDV4"/>